<dbReference type="EMBL" id="QJNS01000189">
    <property type="protein sequence ID" value="RYO83378.1"/>
    <property type="molecule type" value="Genomic_DNA"/>
</dbReference>
<feature type="compositionally biased region" description="Gly residues" evidence="1">
    <location>
        <begin position="163"/>
        <end position="173"/>
    </location>
</feature>
<gene>
    <name evidence="2" type="ORF">DL762_006143</name>
</gene>
<name>A0ABY0H7D7_9PEZI</name>
<feature type="region of interest" description="Disordered" evidence="1">
    <location>
        <begin position="107"/>
        <end position="192"/>
    </location>
</feature>
<evidence type="ECO:0000313" key="3">
    <source>
        <dbReference type="Proteomes" id="UP000294003"/>
    </source>
</evidence>
<protein>
    <recommendedName>
        <fullName evidence="4">SWIM-type domain-containing protein</fullName>
    </recommendedName>
</protein>
<comment type="caution">
    <text evidence="2">The sequence shown here is derived from an EMBL/GenBank/DDBJ whole genome shotgun (WGS) entry which is preliminary data.</text>
</comment>
<evidence type="ECO:0000256" key="1">
    <source>
        <dbReference type="SAM" id="MobiDB-lite"/>
    </source>
</evidence>
<feature type="compositionally biased region" description="Basic and acidic residues" evidence="1">
    <location>
        <begin position="290"/>
        <end position="299"/>
    </location>
</feature>
<feature type="region of interest" description="Disordered" evidence="1">
    <location>
        <begin position="274"/>
        <end position="321"/>
    </location>
</feature>
<evidence type="ECO:0008006" key="4">
    <source>
        <dbReference type="Google" id="ProtNLM"/>
    </source>
</evidence>
<proteinExistence type="predicted"/>
<dbReference type="Proteomes" id="UP000294003">
    <property type="component" value="Unassembled WGS sequence"/>
</dbReference>
<evidence type="ECO:0000313" key="2">
    <source>
        <dbReference type="EMBL" id="RYO83378.1"/>
    </source>
</evidence>
<feature type="compositionally biased region" description="Low complexity" evidence="1">
    <location>
        <begin position="275"/>
        <end position="289"/>
    </location>
</feature>
<keyword evidence="3" id="KW-1185">Reference proteome</keyword>
<organism evidence="2 3">
    <name type="scientific">Monosporascus cannonballus</name>
    <dbReference type="NCBI Taxonomy" id="155416"/>
    <lineage>
        <taxon>Eukaryota</taxon>
        <taxon>Fungi</taxon>
        <taxon>Dikarya</taxon>
        <taxon>Ascomycota</taxon>
        <taxon>Pezizomycotina</taxon>
        <taxon>Sordariomycetes</taxon>
        <taxon>Xylariomycetidae</taxon>
        <taxon>Xylariales</taxon>
        <taxon>Xylariales incertae sedis</taxon>
        <taxon>Monosporascus</taxon>
    </lineage>
</organism>
<accession>A0ABY0H7D7</accession>
<reference evidence="2 3" key="1">
    <citation type="submission" date="2018-06" db="EMBL/GenBank/DDBJ databases">
        <title>Complete Genomes of Monosporascus.</title>
        <authorList>
            <person name="Robinson A.J."/>
            <person name="Natvig D.O."/>
        </authorList>
    </citation>
    <scope>NUCLEOTIDE SEQUENCE [LARGE SCALE GENOMIC DNA]</scope>
    <source>
        <strain evidence="2 3">CBS 609.92</strain>
    </source>
</reference>
<feature type="compositionally biased region" description="Low complexity" evidence="1">
    <location>
        <begin position="107"/>
        <end position="116"/>
    </location>
</feature>
<sequence>MTTTPPLPAPRTLLTSLIDTLASAPLAPPDPALTNPLGRLPAPHRALLATLHALYPSVLLPALDVLDRRLVTRVFVDGGGGGGGAGAPTATVSAAVERGGGVGAGVDASAGPGASGNVTVSGVGASEATGTMPERRQVAPEADPVPSSRSLAVPDAEAAEAGAGAGQDGGGVDGRGEDKHSPPNRQRLGSEPTFHIVRSAQPSQPFRRQHGHHQFNPNARQRTYVVRLRAWSCTCAAFAFASYPFEAPPSQNADPGPARQRGRVAGVDRCYAIEPASSSSGSGPGSAARDPGDSGRDGDGPEWEFGGLGIDGRGDDDEGGAAAAGMGTATAAGVPACKHLLACVLGERLAGLGLGEYMDERRGGREEGAGLVGEA</sequence>